<protein>
    <submittedName>
        <fullName evidence="1">Uncharacterized protein</fullName>
    </submittedName>
</protein>
<reference evidence="1" key="1">
    <citation type="journal article" date="2021" name="New Phytol.">
        <title>Evolutionary innovations through gain and loss of genes in the ectomycorrhizal Boletales.</title>
        <authorList>
            <person name="Wu G."/>
            <person name="Miyauchi S."/>
            <person name="Morin E."/>
            <person name="Kuo A."/>
            <person name="Drula E."/>
            <person name="Varga T."/>
            <person name="Kohler A."/>
            <person name="Feng B."/>
            <person name="Cao Y."/>
            <person name="Lipzen A."/>
            <person name="Daum C."/>
            <person name="Hundley H."/>
            <person name="Pangilinan J."/>
            <person name="Johnson J."/>
            <person name="Barry K."/>
            <person name="LaButti K."/>
            <person name="Ng V."/>
            <person name="Ahrendt S."/>
            <person name="Min B."/>
            <person name="Choi I.G."/>
            <person name="Park H."/>
            <person name="Plett J.M."/>
            <person name="Magnuson J."/>
            <person name="Spatafora J.W."/>
            <person name="Nagy L.G."/>
            <person name="Henrissat B."/>
            <person name="Grigoriev I.V."/>
            <person name="Yang Z.L."/>
            <person name="Xu J."/>
            <person name="Martin F.M."/>
        </authorList>
    </citation>
    <scope>NUCLEOTIDE SEQUENCE</scope>
    <source>
        <strain evidence="1">KUC20120723A-06</strain>
    </source>
</reference>
<keyword evidence="2" id="KW-1185">Reference proteome</keyword>
<gene>
    <name evidence="1" type="ORF">BV22DRAFT_622457</name>
</gene>
<comment type="caution">
    <text evidence="1">The sequence shown here is derived from an EMBL/GenBank/DDBJ whole genome shotgun (WGS) entry which is preliminary data.</text>
</comment>
<evidence type="ECO:0000313" key="1">
    <source>
        <dbReference type="EMBL" id="KAH7922955.1"/>
    </source>
</evidence>
<evidence type="ECO:0000313" key="2">
    <source>
        <dbReference type="Proteomes" id="UP000790709"/>
    </source>
</evidence>
<sequence>MFPLQICGCLHLYWLGVRAMVALGFYKLWYISTSKCTKSAQQVRVDCDLSQALRLVLNKTPRSPFRGLRSVL</sequence>
<dbReference type="Proteomes" id="UP000790709">
    <property type="component" value="Unassembled WGS sequence"/>
</dbReference>
<proteinExistence type="predicted"/>
<organism evidence="1 2">
    <name type="scientific">Leucogyrophana mollusca</name>
    <dbReference type="NCBI Taxonomy" id="85980"/>
    <lineage>
        <taxon>Eukaryota</taxon>
        <taxon>Fungi</taxon>
        <taxon>Dikarya</taxon>
        <taxon>Basidiomycota</taxon>
        <taxon>Agaricomycotina</taxon>
        <taxon>Agaricomycetes</taxon>
        <taxon>Agaricomycetidae</taxon>
        <taxon>Boletales</taxon>
        <taxon>Boletales incertae sedis</taxon>
        <taxon>Leucogyrophana</taxon>
    </lineage>
</organism>
<name>A0ACB8BCC6_9AGAM</name>
<dbReference type="EMBL" id="MU266467">
    <property type="protein sequence ID" value="KAH7922955.1"/>
    <property type="molecule type" value="Genomic_DNA"/>
</dbReference>
<accession>A0ACB8BCC6</accession>